<keyword evidence="1" id="KW-0812">Transmembrane</keyword>
<comment type="caution">
    <text evidence="2">The sequence shown here is derived from an EMBL/GenBank/DDBJ whole genome shotgun (WGS) entry which is preliminary data.</text>
</comment>
<evidence type="ECO:0000313" key="2">
    <source>
        <dbReference type="EMBL" id="TDG36843.1"/>
    </source>
</evidence>
<dbReference type="OrthoDB" id="994644at2"/>
<accession>A0A4V3A0A4</accession>
<proteinExistence type="predicted"/>
<evidence type="ECO:0000256" key="1">
    <source>
        <dbReference type="SAM" id="Phobius"/>
    </source>
</evidence>
<name>A0A4V3A0A4_9SPHI</name>
<protein>
    <submittedName>
        <fullName evidence="2">DUF3999 domain-containing protein</fullName>
    </submittedName>
</protein>
<dbReference type="Proteomes" id="UP000295668">
    <property type="component" value="Unassembled WGS sequence"/>
</dbReference>
<gene>
    <name evidence="2" type="ORF">EZJ43_06065</name>
</gene>
<dbReference type="InterPro" id="IPR008979">
    <property type="entry name" value="Galactose-bd-like_sf"/>
</dbReference>
<reference evidence="2 3" key="1">
    <citation type="submission" date="2019-02" db="EMBL/GenBank/DDBJ databases">
        <title>Pedobacter sp. nov., a novel speices isolated from soil of pinguins habitat in Antarcitica.</title>
        <authorList>
            <person name="He R.-H."/>
        </authorList>
    </citation>
    <scope>NUCLEOTIDE SEQUENCE [LARGE SCALE GENOMIC DNA]</scope>
    <source>
        <strain evidence="2 3">E01020</strain>
    </source>
</reference>
<dbReference type="Gene3D" id="2.60.120.260">
    <property type="entry name" value="Galactose-binding domain-like"/>
    <property type="match status" value="1"/>
</dbReference>
<dbReference type="EMBL" id="SJCY01000003">
    <property type="protein sequence ID" value="TDG36843.1"/>
    <property type="molecule type" value="Genomic_DNA"/>
</dbReference>
<organism evidence="2 3">
    <name type="scientific">Pedobacter changchengzhani</name>
    <dbReference type="NCBI Taxonomy" id="2529274"/>
    <lineage>
        <taxon>Bacteria</taxon>
        <taxon>Pseudomonadati</taxon>
        <taxon>Bacteroidota</taxon>
        <taxon>Sphingobacteriia</taxon>
        <taxon>Sphingobacteriales</taxon>
        <taxon>Sphingobacteriaceae</taxon>
        <taxon>Pedobacter</taxon>
    </lineage>
</organism>
<sequence length="407" mass="47401">MLKIRLLSLLIIGFVGVQAQTKSYKFKREITGVQSVWHTMKLPDDLYKHQSADFADLRIFGIKGKDTTEVPYILKQGKDKITNKSIDFKQINQSENSTGYFYTFQLKEASIINQIDLDFNQINFDWRVMLEGSNDNTNWFSILKNYRILGIKNNDTDYKFSKLSFPDSKYQYFRIAIKSDLKPENLEAKISKMDTVSGNAEKINYTSYNLFNDVAAQRSSIEIALKNASPISSLKLNVESDFDFYRNIKIRYATESFESEKGTQYNFMPLYEGTLSSLEKTQFNFPNTIVKFLRIDIQNNDNKPLRFKGVELFGSSYEIIARFDDLDSKYALYYDNPNADNPNYEITNFENKIPSNLTQINIGKEEKNPSYSIVIEKPLFENKSWLWALMGIIIFVLGWFSFKMLRD</sequence>
<keyword evidence="1" id="KW-1133">Transmembrane helix</keyword>
<keyword evidence="1" id="KW-0472">Membrane</keyword>
<keyword evidence="3" id="KW-1185">Reference proteome</keyword>
<dbReference type="AlphaFoldDB" id="A0A4V3A0A4"/>
<dbReference type="SUPFAM" id="SSF49785">
    <property type="entry name" value="Galactose-binding domain-like"/>
    <property type="match status" value="1"/>
</dbReference>
<evidence type="ECO:0000313" key="3">
    <source>
        <dbReference type="Proteomes" id="UP000295668"/>
    </source>
</evidence>
<feature type="transmembrane region" description="Helical" evidence="1">
    <location>
        <begin position="385"/>
        <end position="402"/>
    </location>
</feature>
<dbReference type="RefSeq" id="WP_133261789.1">
    <property type="nucleotide sequence ID" value="NZ_SJCY01000003.1"/>
</dbReference>